<reference evidence="1" key="1">
    <citation type="submission" date="2025-08" db="UniProtKB">
        <authorList>
            <consortium name="Ensembl"/>
        </authorList>
    </citation>
    <scope>IDENTIFICATION</scope>
</reference>
<sequence length="181" mass="20210">MDRPGPGSTRPGQTVRVRGYRAEWKVRNGKKLQPSEWAERGDLGGFKRGWKDTWASVGTTFRRRSREFLVGELSKFPLPSDTSGGNHSSFAQGALAGCRQRDPGLSLAAAETGVRTSLPKERCRGWRLGSWLHKHPHTNTCPRLPACWLPPILTERGEKVPKLVPCLLLLACYPKSKPKDR</sequence>
<organism evidence="1 2">
    <name type="scientific">Saimiri boliviensis boliviensis</name>
    <name type="common">Bolivian squirrel monkey</name>
    <dbReference type="NCBI Taxonomy" id="39432"/>
    <lineage>
        <taxon>Eukaryota</taxon>
        <taxon>Metazoa</taxon>
        <taxon>Chordata</taxon>
        <taxon>Craniata</taxon>
        <taxon>Vertebrata</taxon>
        <taxon>Euteleostomi</taxon>
        <taxon>Mammalia</taxon>
        <taxon>Eutheria</taxon>
        <taxon>Euarchontoglires</taxon>
        <taxon>Primates</taxon>
        <taxon>Haplorrhini</taxon>
        <taxon>Platyrrhini</taxon>
        <taxon>Cebidae</taxon>
        <taxon>Saimiriinae</taxon>
        <taxon>Saimiri</taxon>
    </lineage>
</organism>
<protein>
    <submittedName>
        <fullName evidence="1">Killin, p53 regulated DNA replication inhibitor</fullName>
    </submittedName>
</protein>
<keyword evidence="2" id="KW-1185">Reference proteome</keyword>
<gene>
    <name evidence="1" type="primary">KLLN</name>
</gene>
<dbReference type="Proteomes" id="UP000233220">
    <property type="component" value="Unplaced"/>
</dbReference>
<evidence type="ECO:0000313" key="1">
    <source>
        <dbReference type="Ensembl" id="ENSSBOP00000029756.1"/>
    </source>
</evidence>
<proteinExistence type="predicted"/>
<dbReference type="Ensembl" id="ENSSBOT00000046639.1">
    <property type="protein sequence ID" value="ENSSBOP00000029756.1"/>
    <property type="gene ID" value="ENSSBOG00000031183.1"/>
</dbReference>
<dbReference type="GO" id="GO:0005730">
    <property type="term" value="C:nucleolus"/>
    <property type="evidence" value="ECO:0007669"/>
    <property type="project" value="Ensembl"/>
</dbReference>
<dbReference type="GO" id="GO:0005654">
    <property type="term" value="C:nucleoplasm"/>
    <property type="evidence" value="ECO:0007669"/>
    <property type="project" value="Ensembl"/>
</dbReference>
<accession>A0A2K6UCX2</accession>
<dbReference type="GeneTree" id="ENSGT00560000078481"/>
<dbReference type="AlphaFoldDB" id="A0A2K6UCX2"/>
<name>A0A2K6UCX2_SAIBB</name>
<reference evidence="1" key="2">
    <citation type="submission" date="2025-09" db="UniProtKB">
        <authorList>
            <consortium name="Ensembl"/>
        </authorList>
    </citation>
    <scope>IDENTIFICATION</scope>
</reference>
<evidence type="ECO:0000313" key="2">
    <source>
        <dbReference type="Proteomes" id="UP000233220"/>
    </source>
</evidence>
<dbReference type="OMA" id="PACWLPP"/>